<keyword evidence="3" id="KW-1185">Reference proteome</keyword>
<gene>
    <name evidence="2" type="ORF">SLA_7364</name>
</gene>
<organism evidence="2 3">
    <name type="scientific">Streptomyces laurentii</name>
    <dbReference type="NCBI Taxonomy" id="39478"/>
    <lineage>
        <taxon>Bacteria</taxon>
        <taxon>Bacillati</taxon>
        <taxon>Actinomycetota</taxon>
        <taxon>Actinomycetes</taxon>
        <taxon>Kitasatosporales</taxon>
        <taxon>Streptomycetaceae</taxon>
        <taxon>Streptomyces</taxon>
    </lineage>
</organism>
<name>A0A160PAM8_STRLU</name>
<keyword evidence="1" id="KW-0732">Signal</keyword>
<accession>A0A160PAM8</accession>
<dbReference type="GO" id="GO:0016301">
    <property type="term" value="F:kinase activity"/>
    <property type="evidence" value="ECO:0007669"/>
    <property type="project" value="UniProtKB-KW"/>
</dbReference>
<sequence>MKQFKRSAVAVLSAALLGAAGLAATATPANAAQDTAGSASTAQTVTLRFDYTSWSHWTKDASDASHAGTLNAGWNYVYCYSMGGTVTDVGRTSATWFLTDDDSGNKNVWVSKVFLARDQVNIDVPKCQ</sequence>
<evidence type="ECO:0000313" key="2">
    <source>
        <dbReference type="EMBL" id="BAU88230.1"/>
    </source>
</evidence>
<reference evidence="2 3" key="1">
    <citation type="journal article" date="2016" name="Genome Announc.">
        <title>Complete Genome Sequence of Thiostrepton-Producing Streptomyces laurentii ATCC 31255.</title>
        <authorList>
            <person name="Doi K."/>
            <person name="Fujino Y."/>
            <person name="Nagayoshi Y."/>
            <person name="Ohshima T."/>
            <person name="Ogata S."/>
        </authorList>
    </citation>
    <scope>NUCLEOTIDE SEQUENCE [LARGE SCALE GENOMIC DNA]</scope>
    <source>
        <strain evidence="2 3">ATCC 31255</strain>
    </source>
</reference>
<proteinExistence type="predicted"/>
<dbReference type="AlphaFoldDB" id="A0A160PAM8"/>
<protein>
    <submittedName>
        <fullName evidence="2">Protein serine/threonine kinase</fullName>
    </submittedName>
</protein>
<dbReference type="KEGG" id="slau:SLA_7364"/>
<keyword evidence="2" id="KW-0418">Kinase</keyword>
<evidence type="ECO:0000256" key="1">
    <source>
        <dbReference type="SAM" id="SignalP"/>
    </source>
</evidence>
<dbReference type="EMBL" id="AP017424">
    <property type="protein sequence ID" value="BAU88230.1"/>
    <property type="molecule type" value="Genomic_DNA"/>
</dbReference>
<feature type="chain" id="PRO_5007819331" evidence="1">
    <location>
        <begin position="32"/>
        <end position="128"/>
    </location>
</feature>
<dbReference type="RefSeq" id="WP_359873393.1">
    <property type="nucleotide sequence ID" value="NZ_JBEYHT010000005.1"/>
</dbReference>
<feature type="signal peptide" evidence="1">
    <location>
        <begin position="1"/>
        <end position="31"/>
    </location>
</feature>
<evidence type="ECO:0000313" key="3">
    <source>
        <dbReference type="Proteomes" id="UP000217676"/>
    </source>
</evidence>
<dbReference type="Proteomes" id="UP000217676">
    <property type="component" value="Chromosome"/>
</dbReference>
<keyword evidence="2" id="KW-0808">Transferase</keyword>